<keyword evidence="7" id="KW-0694">RNA-binding</keyword>
<dbReference type="Pfam" id="PF12890">
    <property type="entry name" value="DHOase"/>
    <property type="match status" value="1"/>
</dbReference>
<evidence type="ECO:0000256" key="7">
    <source>
        <dbReference type="PROSITE-ProRule" id="PRU00182"/>
    </source>
</evidence>
<feature type="binding site" evidence="6">
    <location>
        <position position="153"/>
    </location>
    <ligand>
        <name>Zn(2+)</name>
        <dbReference type="ChEBI" id="CHEBI:29105"/>
        <label>2</label>
    </ligand>
</feature>
<feature type="domain" description="Dihydroorotase catalytic" evidence="8">
    <location>
        <begin position="52"/>
        <end position="236"/>
    </location>
</feature>
<dbReference type="InterPro" id="IPR004722">
    <property type="entry name" value="DHOase"/>
</dbReference>
<dbReference type="EMBL" id="JMFG01000013">
    <property type="protein sequence ID" value="KDA54059.1"/>
    <property type="molecule type" value="Genomic_DNA"/>
</dbReference>
<evidence type="ECO:0000256" key="5">
    <source>
        <dbReference type="ARBA" id="ARBA00022975"/>
    </source>
</evidence>
<comment type="catalytic activity">
    <reaction evidence="6">
        <text>(S)-dihydroorotate + H2O = N-carbamoyl-L-aspartate + H(+)</text>
        <dbReference type="Rhea" id="RHEA:24296"/>
        <dbReference type="ChEBI" id="CHEBI:15377"/>
        <dbReference type="ChEBI" id="CHEBI:15378"/>
        <dbReference type="ChEBI" id="CHEBI:30864"/>
        <dbReference type="ChEBI" id="CHEBI:32814"/>
        <dbReference type="EC" id="3.5.2.3"/>
    </reaction>
</comment>
<feature type="binding site" evidence="6">
    <location>
        <position position="63"/>
    </location>
    <ligand>
        <name>Zn(2+)</name>
        <dbReference type="ChEBI" id="CHEBI:29105"/>
        <label>1</label>
    </ligand>
</feature>
<evidence type="ECO:0000256" key="1">
    <source>
        <dbReference type="ARBA" id="ARBA00002368"/>
    </source>
</evidence>
<dbReference type="STRING" id="1312852.EG19_01415"/>
<dbReference type="Gene3D" id="2.30.40.10">
    <property type="entry name" value="Urease, subunit C, domain 1"/>
    <property type="match status" value="1"/>
</dbReference>
<keyword evidence="4 6" id="KW-0378">Hydrolase</keyword>
<dbReference type="NCBIfam" id="TIGR00857">
    <property type="entry name" value="pyrC_multi"/>
    <property type="match status" value="1"/>
</dbReference>
<dbReference type="InterPro" id="IPR011059">
    <property type="entry name" value="Metal-dep_hydrolase_composite"/>
</dbReference>
<dbReference type="PANTHER" id="PTHR43668:SF2">
    <property type="entry name" value="ALLANTOINASE"/>
    <property type="match status" value="1"/>
</dbReference>
<evidence type="ECO:0000313" key="10">
    <source>
        <dbReference type="Proteomes" id="UP000027284"/>
    </source>
</evidence>
<comment type="pathway">
    <text evidence="6">Pyrimidine metabolism; UMP biosynthesis via de novo pathway; (S)-dihydroorotate from bicarbonate: step 3/3.</text>
</comment>
<evidence type="ECO:0000259" key="8">
    <source>
        <dbReference type="Pfam" id="PF12890"/>
    </source>
</evidence>
<organism evidence="9 10">
    <name type="scientific">Thermoanaerobaculum aquaticum</name>
    <dbReference type="NCBI Taxonomy" id="1312852"/>
    <lineage>
        <taxon>Bacteria</taxon>
        <taxon>Pseudomonadati</taxon>
        <taxon>Acidobacteriota</taxon>
        <taxon>Thermoanaerobaculia</taxon>
        <taxon>Thermoanaerobaculales</taxon>
        <taxon>Thermoanaerobaculaceae</taxon>
        <taxon>Thermoanaerobaculum</taxon>
    </lineage>
</organism>
<dbReference type="Proteomes" id="UP000027284">
    <property type="component" value="Unassembled WGS sequence"/>
</dbReference>
<dbReference type="PROSITE" id="PS00482">
    <property type="entry name" value="DIHYDROOROTASE_1"/>
    <property type="match status" value="1"/>
</dbReference>
<comment type="caution">
    <text evidence="9">The sequence shown here is derived from an EMBL/GenBank/DDBJ whole genome shotgun (WGS) entry which is preliminary data.</text>
</comment>
<evidence type="ECO:0000256" key="6">
    <source>
        <dbReference type="HAMAP-Rule" id="MF_00220"/>
    </source>
</evidence>
<dbReference type="OrthoDB" id="9765462at2"/>
<dbReference type="HAMAP" id="MF_00220_B">
    <property type="entry name" value="PyrC_classI_B"/>
    <property type="match status" value="1"/>
</dbReference>
<dbReference type="PROSITE" id="PS00483">
    <property type="entry name" value="DIHYDROOROTASE_2"/>
    <property type="match status" value="1"/>
</dbReference>
<dbReference type="GO" id="GO:0003723">
    <property type="term" value="F:RNA binding"/>
    <property type="evidence" value="ECO:0007669"/>
    <property type="project" value="UniProtKB-KW"/>
</dbReference>
<dbReference type="CDD" id="cd01317">
    <property type="entry name" value="DHOase_IIa"/>
    <property type="match status" value="1"/>
</dbReference>
<dbReference type="GO" id="GO:0004038">
    <property type="term" value="F:allantoinase activity"/>
    <property type="evidence" value="ECO:0007669"/>
    <property type="project" value="TreeGrafter"/>
</dbReference>
<dbReference type="AlphaFoldDB" id="A0A062XXB9"/>
<dbReference type="PANTHER" id="PTHR43668">
    <property type="entry name" value="ALLANTOINASE"/>
    <property type="match status" value="1"/>
</dbReference>
<sequence>MSRLLIKNGRVVDPSQKLDEGLDVLVVDGKIARIAERITDKDAQVVDATGLVVAPGFIDVHVHLREPGYEYKETIETGSQAAAAGGFTAVCCMPNTNPVNDNPAVTEYILARAREAAAARVYPIGAISKGLAGEELAEMGEMVLAGAVAFSDDGKPVVSSYLMRRAMEYSLLFDVPIVDHCEEPTLSARGVMHEGAVATRLGLRGIPAAAEEVMVWRNVILAQLTGARVHIAHLSTAGSLEAVRQAKARGLRVSCEVTPHHLTLTDQAVAESNYDTNTKMNPPLRSAEHVEALVEGVLDGTVDCLATDHAPHHWDEKSVEFDKAPFGIVGLETALPLTFDLLVVKHRMPLSRFVACWSTNPARLFKLPGGTLKVGSPADITVFDPELRAVVNPEKFRSRSRNTPFAGKRLRGWPVMTVVGGKVVYRRG</sequence>
<gene>
    <name evidence="6" type="primary">pyrC</name>
    <name evidence="9" type="ORF">EG19_01415</name>
</gene>
<dbReference type="GO" id="GO:0008270">
    <property type="term" value="F:zinc ion binding"/>
    <property type="evidence" value="ECO:0007669"/>
    <property type="project" value="UniProtKB-UniRule"/>
</dbReference>
<feature type="binding site" evidence="6">
    <location>
        <position position="61"/>
    </location>
    <ligand>
        <name>Zn(2+)</name>
        <dbReference type="ChEBI" id="CHEBI:29105"/>
        <label>1</label>
    </ligand>
</feature>
<comment type="function">
    <text evidence="1 6">Catalyzes the reversible cyclization of carbamoyl aspartate to dihydroorotate.</text>
</comment>
<keyword evidence="5 6" id="KW-0665">Pyrimidine biosynthesis</keyword>
<comment type="cofactor">
    <cofactor evidence="6">
        <name>Zn(2+)</name>
        <dbReference type="ChEBI" id="CHEBI:29105"/>
    </cofactor>
    <text evidence="6">Binds 2 Zn(2+) ions per subunit.</text>
</comment>
<feature type="binding site" evidence="6">
    <location>
        <position position="312"/>
    </location>
    <ligand>
        <name>substrate</name>
    </ligand>
</feature>
<dbReference type="SUPFAM" id="SSF51338">
    <property type="entry name" value="Composite domain of metallo-dependent hydrolases"/>
    <property type="match status" value="1"/>
</dbReference>
<evidence type="ECO:0000256" key="4">
    <source>
        <dbReference type="ARBA" id="ARBA00022801"/>
    </source>
</evidence>
<dbReference type="InterPro" id="IPR024403">
    <property type="entry name" value="DHOase_cat"/>
</dbReference>
<feature type="binding site" evidence="6">
    <location>
        <position position="153"/>
    </location>
    <ligand>
        <name>Zn(2+)</name>
        <dbReference type="ChEBI" id="CHEBI:29105"/>
        <label>1</label>
    </ligand>
</feature>
<dbReference type="SUPFAM" id="SSF51556">
    <property type="entry name" value="Metallo-dependent hydrolases"/>
    <property type="match status" value="1"/>
</dbReference>
<dbReference type="PROSITE" id="PS50889">
    <property type="entry name" value="S4"/>
    <property type="match status" value="1"/>
</dbReference>
<dbReference type="MEROPS" id="M38.001"/>
<dbReference type="InterPro" id="IPR032466">
    <property type="entry name" value="Metal_Hydrolase"/>
</dbReference>
<comment type="similarity">
    <text evidence="2 6">Belongs to the metallo-dependent hydrolases superfamily. DHOase family. Class I DHOase subfamily.</text>
</comment>
<feature type="active site" evidence="6">
    <location>
        <position position="308"/>
    </location>
</feature>
<dbReference type="UniPathway" id="UPA00070">
    <property type="reaction ID" value="UER00117"/>
</dbReference>
<dbReference type="GO" id="GO:0044205">
    <property type="term" value="P:'de novo' UMP biosynthetic process"/>
    <property type="evidence" value="ECO:0007669"/>
    <property type="project" value="UniProtKB-UniRule"/>
</dbReference>
<feature type="binding site" evidence="6">
    <location>
        <position position="180"/>
    </location>
    <ligand>
        <name>Zn(2+)</name>
        <dbReference type="ChEBI" id="CHEBI:29105"/>
        <label>2</label>
    </ligand>
</feature>
<dbReference type="GO" id="GO:0004151">
    <property type="term" value="F:dihydroorotase activity"/>
    <property type="evidence" value="ECO:0007669"/>
    <property type="project" value="UniProtKB-UniRule"/>
</dbReference>
<evidence type="ECO:0000256" key="3">
    <source>
        <dbReference type="ARBA" id="ARBA00022723"/>
    </source>
</evidence>
<feature type="binding site" evidence="6">
    <location>
        <begin position="63"/>
        <end position="65"/>
    </location>
    <ligand>
        <name>substrate</name>
    </ligand>
</feature>
<evidence type="ECO:0000256" key="2">
    <source>
        <dbReference type="ARBA" id="ARBA00010286"/>
    </source>
</evidence>
<keyword evidence="10" id="KW-1185">Reference proteome</keyword>
<dbReference type="InterPro" id="IPR050138">
    <property type="entry name" value="DHOase/Allantoinase_Hydrolase"/>
</dbReference>
<dbReference type="GO" id="GO:0006145">
    <property type="term" value="P:purine nucleobase catabolic process"/>
    <property type="evidence" value="ECO:0007669"/>
    <property type="project" value="TreeGrafter"/>
</dbReference>
<feature type="binding site" evidence="6">
    <location>
        <position position="233"/>
    </location>
    <ligand>
        <name>Zn(2+)</name>
        <dbReference type="ChEBI" id="CHEBI:29105"/>
        <label>2</label>
    </ligand>
</feature>
<feature type="binding site" evidence="6">
    <location>
        <position position="281"/>
    </location>
    <ligand>
        <name>substrate</name>
    </ligand>
</feature>
<keyword evidence="3 6" id="KW-0479">Metal-binding</keyword>
<proteinExistence type="inferred from homology"/>
<dbReference type="InterPro" id="IPR002195">
    <property type="entry name" value="Dihydroorotase_CS"/>
</dbReference>
<reference evidence="9 10" key="1">
    <citation type="submission" date="2014-04" db="EMBL/GenBank/DDBJ databases">
        <title>The Genome Sequence of Thermoanaerobaculum aquaticum MP-01, The First Cultivated Group 23 Acidobacterium.</title>
        <authorList>
            <person name="Stamps B.W."/>
            <person name="Losey N.A."/>
            <person name="Lawson P.A."/>
            <person name="Stevenson B.S."/>
        </authorList>
    </citation>
    <scope>NUCLEOTIDE SEQUENCE [LARGE SCALE GENOMIC DNA]</scope>
    <source>
        <strain evidence="9 10">MP-01</strain>
    </source>
</reference>
<dbReference type="EC" id="3.5.2.3" evidence="6"/>
<keyword evidence="6" id="KW-0862">Zinc</keyword>
<feature type="binding site" evidence="6">
    <location>
        <position position="308"/>
    </location>
    <ligand>
        <name>Zn(2+)</name>
        <dbReference type="ChEBI" id="CHEBI:29105"/>
        <label>1</label>
    </ligand>
</feature>
<dbReference type="RefSeq" id="WP_038048423.1">
    <property type="nucleotide sequence ID" value="NZ_JMFG01000013.1"/>
</dbReference>
<evidence type="ECO:0000313" key="9">
    <source>
        <dbReference type="EMBL" id="KDA54059.1"/>
    </source>
</evidence>
<name>A0A062XXB9_9BACT</name>
<protein>
    <recommendedName>
        <fullName evidence="6">Dihydroorotase</fullName>
        <shortName evidence="6">DHOase</shortName>
        <ecNumber evidence="6">3.5.2.3</ecNumber>
    </recommendedName>
</protein>
<dbReference type="GO" id="GO:0005737">
    <property type="term" value="C:cytoplasm"/>
    <property type="evidence" value="ECO:0007669"/>
    <property type="project" value="TreeGrafter"/>
</dbReference>
<feature type="binding site" evidence="6">
    <location>
        <position position="95"/>
    </location>
    <ligand>
        <name>substrate</name>
    </ligand>
</feature>
<dbReference type="Gene3D" id="3.20.20.140">
    <property type="entry name" value="Metal-dependent hydrolases"/>
    <property type="match status" value="1"/>
</dbReference>
<feature type="binding site" evidence="6">
    <location>
        <begin position="326"/>
        <end position="327"/>
    </location>
    <ligand>
        <name>substrate</name>
    </ligand>
</feature>
<accession>A0A062XXB9</accession>